<dbReference type="OrthoDB" id="1551443at2"/>
<accession>A0A1B3Z956</accession>
<dbReference type="InterPro" id="IPR011978">
    <property type="entry name" value="YgfB-like"/>
</dbReference>
<dbReference type="RefSeq" id="WP_069204519.1">
    <property type="nucleotide sequence ID" value="NZ_CP014168.1"/>
</dbReference>
<dbReference type="PANTHER" id="PTHR33747">
    <property type="entry name" value="UPF0225 PROTEIN SCO1677"/>
    <property type="match status" value="1"/>
</dbReference>
<sequence>MAKLPSRLRRLDEILYDLPVDEPMLLPELDGYLAGIATSPEPIASAEWLPLLWGGLYGEAAPFEDPIDRSLFADMVIARHGEIVRDLGRGKLVPIFDVDDRNGEVLWEIWIAGFAEAMALREDAWRAIATGADAEAAAAVIYLLALTDIAHNQSSLTSMEINDISDAAPIAIPEQVVRLYAVRGGAGGALPEVGTPAAKVGRNDPCPCGSGKKFKKCCGGS</sequence>
<dbReference type="PANTHER" id="PTHR33747:SF1">
    <property type="entry name" value="ADENYLATE CYCLASE-ASSOCIATED CAP C-TERMINAL DOMAIN-CONTAINING PROTEIN"/>
    <property type="match status" value="1"/>
</dbReference>
<dbReference type="Pfam" id="PF03695">
    <property type="entry name" value="UPF0149"/>
    <property type="match status" value="1"/>
</dbReference>
<dbReference type="AlphaFoldDB" id="A0A1B3Z956"/>
<reference evidence="1 2" key="1">
    <citation type="submission" date="2016-01" db="EMBL/GenBank/DDBJ databases">
        <title>Complete genome and mega plasmid sequence of Sphingomonas panacis DCY99 elicits systemic resistance in rice to Xanthomonas oryzae.</title>
        <authorList>
            <person name="Kim Y.J."/>
            <person name="Yang D.C."/>
            <person name="Sing P."/>
        </authorList>
    </citation>
    <scope>NUCLEOTIDE SEQUENCE [LARGE SCALE GENOMIC DNA]</scope>
    <source>
        <strain evidence="1 2">DCY99</strain>
    </source>
</reference>
<dbReference type="InterPro" id="IPR004027">
    <property type="entry name" value="SEC_C_motif"/>
</dbReference>
<dbReference type="STRING" id="1560345.AWL63_08210"/>
<evidence type="ECO:0000313" key="2">
    <source>
        <dbReference type="Proteomes" id="UP000094256"/>
    </source>
</evidence>
<dbReference type="SUPFAM" id="SSF101327">
    <property type="entry name" value="YgfB-like"/>
    <property type="match status" value="1"/>
</dbReference>
<dbReference type="Gene3D" id="3.10.450.50">
    <property type="match status" value="1"/>
</dbReference>
<dbReference type="KEGG" id="span:AWL63_08210"/>
<name>A0A1B3Z956_9SPHN</name>
<dbReference type="SUPFAM" id="SSF103642">
    <property type="entry name" value="Sec-C motif"/>
    <property type="match status" value="1"/>
</dbReference>
<organism evidence="1 2">
    <name type="scientific">Sphingomonas panacis</name>
    <dbReference type="NCBI Taxonomy" id="1560345"/>
    <lineage>
        <taxon>Bacteria</taxon>
        <taxon>Pseudomonadati</taxon>
        <taxon>Pseudomonadota</taxon>
        <taxon>Alphaproteobacteria</taxon>
        <taxon>Sphingomonadales</taxon>
        <taxon>Sphingomonadaceae</taxon>
        <taxon>Sphingomonas</taxon>
    </lineage>
</organism>
<dbReference type="Pfam" id="PF02810">
    <property type="entry name" value="SEC-C"/>
    <property type="match status" value="1"/>
</dbReference>
<dbReference type="InterPro" id="IPR036255">
    <property type="entry name" value="YgfB-like_sf"/>
</dbReference>
<keyword evidence="2" id="KW-1185">Reference proteome</keyword>
<dbReference type="EMBL" id="CP014168">
    <property type="protein sequence ID" value="AOH83952.1"/>
    <property type="molecule type" value="Genomic_DNA"/>
</dbReference>
<dbReference type="Proteomes" id="UP000094256">
    <property type="component" value="Chromosome"/>
</dbReference>
<gene>
    <name evidence="1" type="ORF">AWL63_08210</name>
</gene>
<proteinExistence type="predicted"/>
<evidence type="ECO:0000313" key="1">
    <source>
        <dbReference type="EMBL" id="AOH83952.1"/>
    </source>
</evidence>
<dbReference type="NCBIfam" id="TIGR02292">
    <property type="entry name" value="ygfB_yecA"/>
    <property type="match status" value="1"/>
</dbReference>
<protein>
    <submittedName>
        <fullName evidence="1">Transporter</fullName>
    </submittedName>
</protein>